<gene>
    <name evidence="4" type="ordered locus">Aboo_0531</name>
</gene>
<dbReference type="GO" id="GO:0016787">
    <property type="term" value="F:hydrolase activity"/>
    <property type="evidence" value="ECO:0007669"/>
    <property type="project" value="UniProtKB-KW"/>
</dbReference>
<feature type="domain" description="Glycoside hydrolase family 57 N-terminal" evidence="3">
    <location>
        <begin position="15"/>
        <end position="282"/>
    </location>
</feature>
<dbReference type="KEGG" id="abi:Aboo_0531"/>
<dbReference type="GO" id="GO:0030979">
    <property type="term" value="P:alpha-glucan biosynthetic process"/>
    <property type="evidence" value="ECO:0007669"/>
    <property type="project" value="InterPro"/>
</dbReference>
<dbReference type="PANTHER" id="PTHR41695:SF1">
    <property type="entry name" value="1,4-ALPHA-GLUCAN BRANCHING ENZYME TK1436"/>
    <property type="match status" value="1"/>
</dbReference>
<keyword evidence="5" id="KW-1185">Reference proteome</keyword>
<dbReference type="CAZy" id="GH57">
    <property type="family name" value="Glycoside Hydrolase Family 57"/>
</dbReference>
<sequence length="361" mass="41784">MHSLIFHANLQYAEIPKKEIERVINKSYKPTIATLLKEDIPFALNITGFSIQYLPKELIKGIKDGIESNLIEITGTSYSHAILPLLSLNRVKEQIEMDVRMKEDTLEVKPISFWPPELAYDPILPAILKDLNFEYVFVDGEALLFSNYMNTAIKNFEIPYIKLIKASYGQRKYLNYFLGLRQLRRSLSYVFGGKALVKGVKNIVGIPVWQPVNITLMLSLGHFPFMNERKAARWLSSIRDIMLYGTDIEFFGYMPFAGKKIKISTLIKFIKSNNINITLPSQLPMSGREFYLKTSSWAPDKSLLIWKEDEDNRRLNMLISGIKGDNAFMAENSDARGWEPLPERRLDAFKAIYEEWRKEYE</sequence>
<protein>
    <submittedName>
        <fullName evidence="4">Glycoside hydrolase family 57</fullName>
    </submittedName>
</protein>
<accession>B5IA24</accession>
<reference evidence="4" key="1">
    <citation type="submission" date="2010-02" db="EMBL/GenBank/DDBJ databases">
        <title>Complete sequence of Aciduliprofundum boonei T469.</title>
        <authorList>
            <consortium name="US DOE Joint Genome Institute"/>
            <person name="Lucas S."/>
            <person name="Copeland A."/>
            <person name="Lapidus A."/>
            <person name="Cheng J.-F."/>
            <person name="Bruce D."/>
            <person name="Goodwin L."/>
            <person name="Pitluck S."/>
            <person name="Saunders E."/>
            <person name="Detter J.C."/>
            <person name="Han C."/>
            <person name="Tapia R."/>
            <person name="Land M."/>
            <person name="Hauser L."/>
            <person name="Kyrpides N."/>
            <person name="Mikhailova N."/>
            <person name="Flores G."/>
            <person name="Reysenbach A.-L."/>
            <person name="Woyke T."/>
        </authorList>
    </citation>
    <scope>NUCLEOTIDE SEQUENCE</scope>
    <source>
        <strain evidence="4">T469</strain>
    </source>
</reference>
<evidence type="ECO:0000313" key="4">
    <source>
        <dbReference type="EMBL" id="ADD08342.1"/>
    </source>
</evidence>
<dbReference type="STRING" id="439481.Aboo_0531"/>
<dbReference type="Gene3D" id="3.20.110.20">
    <property type="match status" value="1"/>
</dbReference>
<dbReference type="RefSeq" id="WP_008082626.1">
    <property type="nucleotide sequence ID" value="NC_013926.1"/>
</dbReference>
<evidence type="ECO:0000313" key="5">
    <source>
        <dbReference type="Proteomes" id="UP000001400"/>
    </source>
</evidence>
<dbReference type="AlphaFoldDB" id="B5IA24"/>
<keyword evidence="2" id="KW-0119">Carbohydrate metabolism</keyword>
<dbReference type="PANTHER" id="PTHR41695">
    <property type="entry name" value="1,4-ALPHA-GLUCAN BRANCHING ENZYME RV3031-RELATED"/>
    <property type="match status" value="1"/>
</dbReference>
<proteinExistence type="inferred from homology"/>
<organism evidence="4 5">
    <name type="scientific">Aciduliprofundum boonei (strain DSM 19572 / T469)</name>
    <dbReference type="NCBI Taxonomy" id="439481"/>
    <lineage>
        <taxon>Archaea</taxon>
        <taxon>Methanobacteriati</taxon>
        <taxon>Thermoplasmatota</taxon>
        <taxon>DHVE2 group</taxon>
        <taxon>Candidatus Aciduliprofundum</taxon>
    </lineage>
</organism>
<dbReference type="GeneID" id="8827476"/>
<dbReference type="InterPro" id="IPR040042">
    <property type="entry name" value="Branching_enz_MT3115-like"/>
</dbReference>
<dbReference type="Pfam" id="PF03065">
    <property type="entry name" value="Glyco_hydro_57"/>
    <property type="match status" value="1"/>
</dbReference>
<dbReference type="Proteomes" id="UP000001400">
    <property type="component" value="Chromosome"/>
</dbReference>
<evidence type="ECO:0000256" key="1">
    <source>
        <dbReference type="ARBA" id="ARBA00006821"/>
    </source>
</evidence>
<comment type="similarity">
    <text evidence="1">Belongs to the glycosyl hydrolase 57 family.</text>
</comment>
<evidence type="ECO:0000256" key="2">
    <source>
        <dbReference type="ARBA" id="ARBA00023277"/>
    </source>
</evidence>
<dbReference type="EMBL" id="CP001941">
    <property type="protein sequence ID" value="ADD08342.1"/>
    <property type="molecule type" value="Genomic_DNA"/>
</dbReference>
<dbReference type="OrthoDB" id="18576at2157"/>
<keyword evidence="4" id="KW-0378">Hydrolase</keyword>
<evidence type="ECO:0000259" key="3">
    <source>
        <dbReference type="Pfam" id="PF03065"/>
    </source>
</evidence>
<dbReference type="InterPro" id="IPR004300">
    <property type="entry name" value="Glyco_hydro_57_N"/>
</dbReference>
<dbReference type="eggNOG" id="arCOG03278">
    <property type="taxonomic scope" value="Archaea"/>
</dbReference>
<dbReference type="GO" id="GO:0003844">
    <property type="term" value="F:1,4-alpha-glucan branching enzyme activity"/>
    <property type="evidence" value="ECO:0007669"/>
    <property type="project" value="InterPro"/>
</dbReference>
<dbReference type="InterPro" id="IPR011330">
    <property type="entry name" value="Glyco_hydro/deAcase_b/a-brl"/>
</dbReference>
<dbReference type="SUPFAM" id="SSF88713">
    <property type="entry name" value="Glycoside hydrolase/deacetylase"/>
    <property type="match status" value="1"/>
</dbReference>
<name>B5IA24_ACIB4</name>
<dbReference type="HOGENOM" id="CLU_757838_0_0_2"/>